<feature type="transmembrane region" description="Helical" evidence="1">
    <location>
        <begin position="58"/>
        <end position="76"/>
    </location>
</feature>
<dbReference type="AlphaFoldDB" id="A0AAV4N7I6"/>
<gene>
    <name evidence="2" type="ORF">CEXT_751481</name>
</gene>
<evidence type="ECO:0000313" key="3">
    <source>
        <dbReference type="Proteomes" id="UP001054945"/>
    </source>
</evidence>
<accession>A0AAV4N7I6</accession>
<proteinExistence type="predicted"/>
<evidence type="ECO:0000256" key="1">
    <source>
        <dbReference type="SAM" id="Phobius"/>
    </source>
</evidence>
<dbReference type="Proteomes" id="UP001054945">
    <property type="component" value="Unassembled WGS sequence"/>
</dbReference>
<protein>
    <submittedName>
        <fullName evidence="2">Uncharacterized protein</fullName>
    </submittedName>
</protein>
<sequence>MNEISERPQLHLYKQTTARCFWDLHLHQILQQYVHEQLTSNMGPNSVSPFQIRDQFQILFYILFQKINYYICFFVFKRSESPEWQYVALLFTAYIAGINIFVGWILFYCCEEVYRSRPIGCVQHLIPSDIHQSVLADFALDYVMMFRLKLALWLHLFVAYKCSFKPT</sequence>
<evidence type="ECO:0000313" key="2">
    <source>
        <dbReference type="EMBL" id="GIX80295.1"/>
    </source>
</evidence>
<name>A0AAV4N7I6_CAEEX</name>
<keyword evidence="3" id="KW-1185">Reference proteome</keyword>
<comment type="caution">
    <text evidence="2">The sequence shown here is derived from an EMBL/GenBank/DDBJ whole genome shotgun (WGS) entry which is preliminary data.</text>
</comment>
<keyword evidence="1" id="KW-1133">Transmembrane helix</keyword>
<reference evidence="2 3" key="1">
    <citation type="submission" date="2021-06" db="EMBL/GenBank/DDBJ databases">
        <title>Caerostris extrusa draft genome.</title>
        <authorList>
            <person name="Kono N."/>
            <person name="Arakawa K."/>
        </authorList>
    </citation>
    <scope>NUCLEOTIDE SEQUENCE [LARGE SCALE GENOMIC DNA]</scope>
</reference>
<feature type="transmembrane region" description="Helical" evidence="1">
    <location>
        <begin position="88"/>
        <end position="109"/>
    </location>
</feature>
<keyword evidence="1" id="KW-0812">Transmembrane</keyword>
<dbReference type="EMBL" id="BPLR01020581">
    <property type="protein sequence ID" value="GIX80295.1"/>
    <property type="molecule type" value="Genomic_DNA"/>
</dbReference>
<keyword evidence="1" id="KW-0472">Membrane</keyword>
<organism evidence="2 3">
    <name type="scientific">Caerostris extrusa</name>
    <name type="common">Bark spider</name>
    <name type="synonym">Caerostris bankana</name>
    <dbReference type="NCBI Taxonomy" id="172846"/>
    <lineage>
        <taxon>Eukaryota</taxon>
        <taxon>Metazoa</taxon>
        <taxon>Ecdysozoa</taxon>
        <taxon>Arthropoda</taxon>
        <taxon>Chelicerata</taxon>
        <taxon>Arachnida</taxon>
        <taxon>Araneae</taxon>
        <taxon>Araneomorphae</taxon>
        <taxon>Entelegynae</taxon>
        <taxon>Araneoidea</taxon>
        <taxon>Araneidae</taxon>
        <taxon>Caerostris</taxon>
    </lineage>
</organism>